<organism evidence="2 3">
    <name type="scientific">Planococcus shixiaomingii</name>
    <dbReference type="NCBI Taxonomy" id="3058393"/>
    <lineage>
        <taxon>Bacteria</taxon>
        <taxon>Bacillati</taxon>
        <taxon>Bacillota</taxon>
        <taxon>Bacilli</taxon>
        <taxon>Bacillales</taxon>
        <taxon>Caryophanaceae</taxon>
        <taxon>Planococcus</taxon>
    </lineage>
</organism>
<evidence type="ECO:0000259" key="1">
    <source>
        <dbReference type="PROSITE" id="PS51186"/>
    </source>
</evidence>
<dbReference type="CDD" id="cd04301">
    <property type="entry name" value="NAT_SF"/>
    <property type="match status" value="1"/>
</dbReference>
<gene>
    <name evidence="2" type="ORF">QWY14_09115</name>
</gene>
<dbReference type="Gene3D" id="3.40.630.30">
    <property type="match status" value="1"/>
</dbReference>
<dbReference type="InterPro" id="IPR016181">
    <property type="entry name" value="Acyl_CoA_acyltransferase"/>
</dbReference>
<dbReference type="RefSeq" id="WP_301723518.1">
    <property type="nucleotide sequence ID" value="NZ_JAUJWV010000001.1"/>
</dbReference>
<dbReference type="Pfam" id="PF00583">
    <property type="entry name" value="Acetyltransf_1"/>
    <property type="match status" value="1"/>
</dbReference>
<sequence length="148" mass="16863">MIQKLDNQKEQVAKAMWAIQIPAYLIEAELIGSKEIPPLKESVEDIQKSDETFIGFFEEELKGFISYKIEGELIDIYRLVINPNSFRQGIGGKLVAFLLENFKGHEFIVSTGQANIPAKKLYASFGFVELRNFEAAPNIWCTEFKLIN</sequence>
<name>A0ABT8N244_9BACL</name>
<dbReference type="EMBL" id="JAUJWV010000001">
    <property type="protein sequence ID" value="MDN7241956.1"/>
    <property type="molecule type" value="Genomic_DNA"/>
</dbReference>
<reference evidence="2 3" key="1">
    <citation type="submission" date="2023-06" db="EMBL/GenBank/DDBJ databases">
        <title>Novel species in genus Planococcus.</title>
        <authorList>
            <person name="Ning S."/>
        </authorList>
    </citation>
    <scope>NUCLEOTIDE SEQUENCE [LARGE SCALE GENOMIC DNA]</scope>
    <source>
        <strain evidence="2 3">N028</strain>
    </source>
</reference>
<proteinExistence type="predicted"/>
<dbReference type="SUPFAM" id="SSF55729">
    <property type="entry name" value="Acyl-CoA N-acyltransferases (Nat)"/>
    <property type="match status" value="1"/>
</dbReference>
<feature type="domain" description="N-acetyltransferase" evidence="1">
    <location>
        <begin position="10"/>
        <end position="148"/>
    </location>
</feature>
<accession>A0ABT8N244</accession>
<dbReference type="PROSITE" id="PS51186">
    <property type="entry name" value="GNAT"/>
    <property type="match status" value="1"/>
</dbReference>
<comment type="caution">
    <text evidence="2">The sequence shown here is derived from an EMBL/GenBank/DDBJ whole genome shotgun (WGS) entry which is preliminary data.</text>
</comment>
<protein>
    <submittedName>
        <fullName evidence="2">GNAT family N-acetyltransferase</fullName>
    </submittedName>
</protein>
<dbReference type="Proteomes" id="UP001172055">
    <property type="component" value="Unassembled WGS sequence"/>
</dbReference>
<keyword evidence="3" id="KW-1185">Reference proteome</keyword>
<evidence type="ECO:0000313" key="2">
    <source>
        <dbReference type="EMBL" id="MDN7241956.1"/>
    </source>
</evidence>
<dbReference type="InterPro" id="IPR000182">
    <property type="entry name" value="GNAT_dom"/>
</dbReference>
<evidence type="ECO:0000313" key="3">
    <source>
        <dbReference type="Proteomes" id="UP001172055"/>
    </source>
</evidence>